<dbReference type="InterPro" id="IPR013362">
    <property type="entry name" value="Pilus_4_PilV"/>
</dbReference>
<evidence type="ECO:0000313" key="4">
    <source>
        <dbReference type="Proteomes" id="UP000254771"/>
    </source>
</evidence>
<dbReference type="InterPro" id="IPR054402">
    <property type="entry name" value="Tt1218-like_dom"/>
</dbReference>
<evidence type="ECO:0000259" key="2">
    <source>
        <dbReference type="Pfam" id="PF22150"/>
    </source>
</evidence>
<dbReference type="Proteomes" id="UP000254771">
    <property type="component" value="Unassembled WGS sequence"/>
</dbReference>
<keyword evidence="4" id="KW-1185">Reference proteome</keyword>
<protein>
    <submittedName>
        <fullName evidence="3">Type IV pilus modification protein PilV</fullName>
    </submittedName>
</protein>
<keyword evidence="1" id="KW-0472">Membrane</keyword>
<accession>A0A370DCE4</accession>
<feature type="transmembrane region" description="Helical" evidence="1">
    <location>
        <begin position="21"/>
        <end position="40"/>
    </location>
</feature>
<dbReference type="NCBIfam" id="TIGR02532">
    <property type="entry name" value="IV_pilin_GFxxxE"/>
    <property type="match status" value="1"/>
</dbReference>
<keyword evidence="1" id="KW-1133">Transmembrane helix</keyword>
<keyword evidence="1" id="KW-0812">Transmembrane</keyword>
<organism evidence="3 4">
    <name type="scientific">endosymbiont of Escarpia spicata</name>
    <dbReference type="NCBI Taxonomy" id="2200908"/>
    <lineage>
        <taxon>Bacteria</taxon>
        <taxon>Pseudomonadati</taxon>
        <taxon>Pseudomonadota</taxon>
        <taxon>Gammaproteobacteria</taxon>
        <taxon>sulfur-oxidizing symbionts</taxon>
    </lineage>
</organism>
<evidence type="ECO:0000313" key="3">
    <source>
        <dbReference type="EMBL" id="RDH82250.1"/>
    </source>
</evidence>
<sequence length="191" mass="19932">MRSRQRETSTHRNAGFTLMEVLVTVIILSIGLLGVAGMQFNSLKSNQGALQSSLATMLVLDGADRLRSNTTGVTNAEYNLIFAAAADPGCIAVAAGCTPAQLADYDAFVWFANVAALLPGGQGVICLDSTPDDGVGTLNGTGVLNQGDAGCDGAATNGLNQYVVKVWWDHDRDGASAVNTPLRRFVMSVIP</sequence>
<dbReference type="InterPro" id="IPR012902">
    <property type="entry name" value="N_methyl_site"/>
</dbReference>
<evidence type="ECO:0000256" key="1">
    <source>
        <dbReference type="SAM" id="Phobius"/>
    </source>
</evidence>
<name>A0A370DCE4_9GAMM</name>
<proteinExistence type="predicted"/>
<gene>
    <name evidence="3" type="primary">pilV</name>
    <name evidence="3" type="ORF">DIZ78_16615</name>
</gene>
<dbReference type="Pfam" id="PF22150">
    <property type="entry name" value="Tt1218-like"/>
    <property type="match status" value="1"/>
</dbReference>
<comment type="caution">
    <text evidence="3">The sequence shown here is derived from an EMBL/GenBank/DDBJ whole genome shotgun (WGS) entry which is preliminary data.</text>
</comment>
<dbReference type="EMBL" id="QFXE01000021">
    <property type="protein sequence ID" value="RDH82250.1"/>
    <property type="molecule type" value="Genomic_DNA"/>
</dbReference>
<feature type="domain" description="Type IV pilin Tt1218-like" evidence="2">
    <location>
        <begin position="38"/>
        <end position="107"/>
    </location>
</feature>
<reference evidence="3 4" key="1">
    <citation type="journal article" date="2018" name="ISME J.">
        <title>Endosymbiont genomes yield clues of tubeworm success.</title>
        <authorList>
            <person name="Li Y."/>
            <person name="Liles M.R."/>
            <person name="Halanych K.M."/>
        </authorList>
    </citation>
    <scope>NUCLEOTIDE SEQUENCE [LARGE SCALE GENOMIC DNA]</scope>
    <source>
        <strain evidence="3">A1462</strain>
    </source>
</reference>
<dbReference type="NCBIfam" id="TIGR02523">
    <property type="entry name" value="type_IV_pilV"/>
    <property type="match status" value="1"/>
</dbReference>
<dbReference type="AlphaFoldDB" id="A0A370DCE4"/>
<dbReference type="Pfam" id="PF07963">
    <property type="entry name" value="N_methyl"/>
    <property type="match status" value="1"/>
</dbReference>